<reference evidence="1" key="1">
    <citation type="submission" date="2023-04" db="EMBL/GenBank/DDBJ databases">
        <title>A chromosome-level genome assembly of the parasitoid wasp Eretmocerus hayati.</title>
        <authorList>
            <person name="Zhong Y."/>
            <person name="Liu S."/>
            <person name="Liu Y."/>
        </authorList>
    </citation>
    <scope>NUCLEOTIDE SEQUENCE</scope>
    <source>
        <strain evidence="1">ZJU_SS_LIU_2023</strain>
    </source>
</reference>
<dbReference type="EMBL" id="CM056744">
    <property type="protein sequence ID" value="KAJ8668422.1"/>
    <property type="molecule type" value="Genomic_DNA"/>
</dbReference>
<name>A0ACC2NBF0_9HYME</name>
<accession>A0ACC2NBF0</accession>
<protein>
    <submittedName>
        <fullName evidence="1">Uncharacterized protein</fullName>
    </submittedName>
</protein>
<comment type="caution">
    <text evidence="1">The sequence shown here is derived from an EMBL/GenBank/DDBJ whole genome shotgun (WGS) entry which is preliminary data.</text>
</comment>
<evidence type="ECO:0000313" key="2">
    <source>
        <dbReference type="Proteomes" id="UP001239111"/>
    </source>
</evidence>
<gene>
    <name evidence="1" type="ORF">QAD02_010085</name>
</gene>
<proteinExistence type="predicted"/>
<organism evidence="1 2">
    <name type="scientific">Eretmocerus hayati</name>
    <dbReference type="NCBI Taxonomy" id="131215"/>
    <lineage>
        <taxon>Eukaryota</taxon>
        <taxon>Metazoa</taxon>
        <taxon>Ecdysozoa</taxon>
        <taxon>Arthropoda</taxon>
        <taxon>Hexapoda</taxon>
        <taxon>Insecta</taxon>
        <taxon>Pterygota</taxon>
        <taxon>Neoptera</taxon>
        <taxon>Endopterygota</taxon>
        <taxon>Hymenoptera</taxon>
        <taxon>Apocrita</taxon>
        <taxon>Proctotrupomorpha</taxon>
        <taxon>Chalcidoidea</taxon>
        <taxon>Aphelinidae</taxon>
        <taxon>Aphelininae</taxon>
        <taxon>Eretmocerus</taxon>
    </lineage>
</organism>
<keyword evidence="2" id="KW-1185">Reference proteome</keyword>
<dbReference type="Proteomes" id="UP001239111">
    <property type="component" value="Chromosome 4"/>
</dbReference>
<sequence>MYQFNPRLKTVVLIHGFWQRSTTDWVVQMTKAFLHREPVNVLTVDWSSSHGNGDPFNYGRAALATERVAQGLSSFIASLENNSRTKFVHWPQLHLIGFNLGAHIAGQTGRELLKKYNIHVHRITGLDPAYKCFEEKNVQLKLRKDDAQFVDIIHTSFFKRGKHILGSHEPMGTVDFYPNGGCNQPQCRHSKLMRYFKDTMRHAPSIAKPIASVFGQIVHNVFKVDISDMILNQMKNDYSQMCDHDQAPKYFIESLQDDRKFLANPVSDLPIKRNIKLQCQNRKCNDKTCVKMGIMADNNGFSSGAYYVDTTSESVNCKNINSVENHEVDIKNAEVKL</sequence>
<evidence type="ECO:0000313" key="1">
    <source>
        <dbReference type="EMBL" id="KAJ8668422.1"/>
    </source>
</evidence>